<accession>K9VSA8</accession>
<dbReference type="HOGENOM" id="CLU_3219470_0_0_3"/>
<dbReference type="RefSeq" id="WP_015179588.1">
    <property type="nucleotide sequence ID" value="NC_019729.1"/>
</dbReference>
<evidence type="ECO:0000313" key="1">
    <source>
        <dbReference type="EMBL" id="AFZ10392.1"/>
    </source>
</evidence>
<name>K9VSA8_9CYAN</name>
<keyword evidence="2" id="KW-1185">Reference proteome</keyword>
<proteinExistence type="predicted"/>
<organism evidence="1 2">
    <name type="scientific">Phormidium nigroviride PCC 7112</name>
    <dbReference type="NCBI Taxonomy" id="179408"/>
    <lineage>
        <taxon>Bacteria</taxon>
        <taxon>Bacillati</taxon>
        <taxon>Cyanobacteriota</taxon>
        <taxon>Cyanophyceae</taxon>
        <taxon>Oscillatoriophycideae</taxon>
        <taxon>Oscillatoriales</taxon>
        <taxon>Oscillatoriaceae</taxon>
        <taxon>Phormidium</taxon>
    </lineage>
</organism>
<dbReference type="EMBL" id="CP003614">
    <property type="protein sequence ID" value="AFZ10392.1"/>
    <property type="molecule type" value="Genomic_DNA"/>
</dbReference>
<sequence>MQLCPSPSANHLIYTQTLQIEGSFTLGVNISESKIAEHPVQPAC</sequence>
<dbReference type="Proteomes" id="UP000010478">
    <property type="component" value="Chromosome"/>
</dbReference>
<evidence type="ECO:0000313" key="2">
    <source>
        <dbReference type="Proteomes" id="UP000010478"/>
    </source>
</evidence>
<reference evidence="1 2" key="1">
    <citation type="submission" date="2012-05" db="EMBL/GenBank/DDBJ databases">
        <title>Finished chromosome of genome of Oscillatoria sp. PCC 7112.</title>
        <authorList>
            <consortium name="US DOE Joint Genome Institute"/>
            <person name="Gugger M."/>
            <person name="Coursin T."/>
            <person name="Rippka R."/>
            <person name="Tandeau De Marsac N."/>
            <person name="Huntemann M."/>
            <person name="Wei C.-L."/>
            <person name="Han J."/>
            <person name="Detter J.C."/>
            <person name="Han C."/>
            <person name="Tapia R."/>
            <person name="Davenport K."/>
            <person name="Daligault H."/>
            <person name="Erkkila T."/>
            <person name="Gu W."/>
            <person name="Munk A.C.C."/>
            <person name="Teshima H."/>
            <person name="Xu Y."/>
            <person name="Chain P."/>
            <person name="Chen A."/>
            <person name="Krypides N."/>
            <person name="Mavromatis K."/>
            <person name="Markowitz V."/>
            <person name="Szeto E."/>
            <person name="Ivanova N."/>
            <person name="Mikhailova N."/>
            <person name="Ovchinnikova G."/>
            <person name="Pagani I."/>
            <person name="Pati A."/>
            <person name="Goodwin L."/>
            <person name="Peters L."/>
            <person name="Pitluck S."/>
            <person name="Woyke T."/>
            <person name="Kerfeld C."/>
        </authorList>
    </citation>
    <scope>NUCLEOTIDE SEQUENCE [LARGE SCALE GENOMIC DNA]</scope>
    <source>
        <strain evidence="1 2">PCC 7112</strain>
    </source>
</reference>
<dbReference type="AlphaFoldDB" id="K9VSA8"/>
<gene>
    <name evidence="1" type="ORF">Osc7112_6213</name>
</gene>
<protein>
    <submittedName>
        <fullName evidence="1">Uncharacterized protein</fullName>
    </submittedName>
</protein>
<dbReference type="KEGG" id="oni:Osc7112_6213"/>